<reference evidence="1 2" key="1">
    <citation type="submission" date="2019-09" db="EMBL/GenBank/DDBJ databases">
        <authorList>
            <person name="Chandra G."/>
            <person name="Truman W A."/>
        </authorList>
    </citation>
    <scope>NUCLEOTIDE SEQUENCE [LARGE SCALE GENOMIC DNA]</scope>
    <source>
        <strain evidence="1">PS941</strain>
    </source>
</reference>
<evidence type="ECO:0000313" key="2">
    <source>
        <dbReference type="Proteomes" id="UP000326452"/>
    </source>
</evidence>
<name>A0A5E7SNR1_PSEFL</name>
<gene>
    <name evidence="1" type="ORF">PS941_01442</name>
</gene>
<protein>
    <submittedName>
        <fullName evidence="1">Uncharacterized protein</fullName>
    </submittedName>
</protein>
<dbReference type="EMBL" id="CABVJC010000002">
    <property type="protein sequence ID" value="VVP88442.1"/>
    <property type="molecule type" value="Genomic_DNA"/>
</dbReference>
<dbReference type="Proteomes" id="UP000326452">
    <property type="component" value="Unassembled WGS sequence"/>
</dbReference>
<accession>A0A5E7SNR1</accession>
<proteinExistence type="predicted"/>
<dbReference type="AlphaFoldDB" id="A0A5E7SNR1"/>
<evidence type="ECO:0000313" key="1">
    <source>
        <dbReference type="EMBL" id="VVP88442.1"/>
    </source>
</evidence>
<sequence length="120" mass="13179">MAKAIDRASKVIVNFCIAEAAQKALDSSKEWVRLAGEAEADEGFDITLIRIIADRSDLIKAPNPIADRRRILVDRKQKIEALVVGAGDLLNSINLQLEELPPDDQDDQDDSEIILKIGGD</sequence>
<organism evidence="1 2">
    <name type="scientific">Pseudomonas fluorescens</name>
    <dbReference type="NCBI Taxonomy" id="294"/>
    <lineage>
        <taxon>Bacteria</taxon>
        <taxon>Pseudomonadati</taxon>
        <taxon>Pseudomonadota</taxon>
        <taxon>Gammaproteobacteria</taxon>
        <taxon>Pseudomonadales</taxon>
        <taxon>Pseudomonadaceae</taxon>
        <taxon>Pseudomonas</taxon>
    </lineage>
</organism>